<evidence type="ECO:0000259" key="1">
    <source>
        <dbReference type="Pfam" id="PF24764"/>
    </source>
</evidence>
<dbReference type="EMBL" id="VSWD01000001">
    <property type="protein sequence ID" value="KAK3108376.1"/>
    <property type="molecule type" value="Genomic_DNA"/>
</dbReference>
<organism evidence="2 3">
    <name type="scientific">Pinctada imbricata</name>
    <name type="common">Atlantic pearl-oyster</name>
    <name type="synonym">Pinctada martensii</name>
    <dbReference type="NCBI Taxonomy" id="66713"/>
    <lineage>
        <taxon>Eukaryota</taxon>
        <taxon>Metazoa</taxon>
        <taxon>Spiralia</taxon>
        <taxon>Lophotrochozoa</taxon>
        <taxon>Mollusca</taxon>
        <taxon>Bivalvia</taxon>
        <taxon>Autobranchia</taxon>
        <taxon>Pteriomorphia</taxon>
        <taxon>Pterioida</taxon>
        <taxon>Pterioidea</taxon>
        <taxon>Pteriidae</taxon>
        <taxon>Pinctada</taxon>
    </lineage>
</organism>
<evidence type="ECO:0000313" key="3">
    <source>
        <dbReference type="Proteomes" id="UP001186944"/>
    </source>
</evidence>
<dbReference type="AlphaFoldDB" id="A0AA88YLX0"/>
<gene>
    <name evidence="2" type="ORF">FSP39_006638</name>
</gene>
<dbReference type="PANTHER" id="PTHR46177:SF1">
    <property type="entry name" value="INTEGRASE CATALYTIC DOMAIN-CONTAINING PROTEIN"/>
    <property type="match status" value="1"/>
</dbReference>
<dbReference type="InterPro" id="IPR058913">
    <property type="entry name" value="Integrase_dom_put"/>
</dbReference>
<protein>
    <recommendedName>
        <fullName evidence="1">Integrase core domain-containing protein</fullName>
    </recommendedName>
</protein>
<feature type="non-terminal residue" evidence="2">
    <location>
        <position position="1"/>
    </location>
</feature>
<reference evidence="2" key="1">
    <citation type="submission" date="2019-08" db="EMBL/GenBank/DDBJ databases">
        <title>The improved chromosome-level genome for the pearl oyster Pinctada fucata martensii using PacBio sequencing and Hi-C.</title>
        <authorList>
            <person name="Zheng Z."/>
        </authorList>
    </citation>
    <scope>NUCLEOTIDE SEQUENCE</scope>
    <source>
        <strain evidence="2">ZZ-2019</strain>
        <tissue evidence="2">Adductor muscle</tissue>
    </source>
</reference>
<feature type="domain" description="Integrase core" evidence="1">
    <location>
        <begin position="7"/>
        <end position="95"/>
    </location>
</feature>
<comment type="caution">
    <text evidence="2">The sequence shown here is derived from an EMBL/GenBank/DDBJ whole genome shotgun (WGS) entry which is preliminary data.</text>
</comment>
<dbReference type="PANTHER" id="PTHR46177">
    <property type="entry name" value="INTEGRASE CATALYTIC DOMAIN-CONTAINING PROTEIN"/>
    <property type="match status" value="1"/>
</dbReference>
<name>A0AA88YLX0_PINIB</name>
<dbReference type="Proteomes" id="UP001186944">
    <property type="component" value="Unassembled WGS sequence"/>
</dbReference>
<accession>A0AA88YLX0</accession>
<keyword evidence="3" id="KW-1185">Reference proteome</keyword>
<dbReference type="Pfam" id="PF24764">
    <property type="entry name" value="rva_4"/>
    <property type="match status" value="1"/>
</dbReference>
<proteinExistence type="predicted"/>
<evidence type="ECO:0000313" key="2">
    <source>
        <dbReference type="EMBL" id="KAK3108376.1"/>
    </source>
</evidence>
<sequence>SIYRYDKLKPYGFPIYGCIDGFSRKILWLEVGPSNNDPAIVGRNYMQCVSSLQGCPTVLQSDPGTENITMGALQCLFRHNGEDILSGIHSYRVVRSVFNQVKVSTRKEGISNNT</sequence>